<keyword evidence="2" id="KW-1185">Reference proteome</keyword>
<dbReference type="STRING" id="686832.A0A0C3CC32"/>
<gene>
    <name evidence="1" type="ORF">M413DRAFT_441445</name>
</gene>
<reference evidence="2" key="2">
    <citation type="submission" date="2015-01" db="EMBL/GenBank/DDBJ databases">
        <title>Evolutionary Origins and Diversification of the Mycorrhizal Mutualists.</title>
        <authorList>
            <consortium name="DOE Joint Genome Institute"/>
            <consortium name="Mycorrhizal Genomics Consortium"/>
            <person name="Kohler A."/>
            <person name="Kuo A."/>
            <person name="Nagy L.G."/>
            <person name="Floudas D."/>
            <person name="Copeland A."/>
            <person name="Barry K.W."/>
            <person name="Cichocki N."/>
            <person name="Veneault-Fourrey C."/>
            <person name="LaButti K."/>
            <person name="Lindquist E.A."/>
            <person name="Lipzen A."/>
            <person name="Lundell T."/>
            <person name="Morin E."/>
            <person name="Murat C."/>
            <person name="Riley R."/>
            <person name="Ohm R."/>
            <person name="Sun H."/>
            <person name="Tunlid A."/>
            <person name="Henrissat B."/>
            <person name="Grigoriev I.V."/>
            <person name="Hibbett D.S."/>
            <person name="Martin F."/>
        </authorList>
    </citation>
    <scope>NUCLEOTIDE SEQUENCE [LARGE SCALE GENOMIC DNA]</scope>
    <source>
        <strain evidence="2">h7</strain>
    </source>
</reference>
<name>A0A0C3CC32_HEBCY</name>
<proteinExistence type="predicted"/>
<reference evidence="1 2" key="1">
    <citation type="submission" date="2014-04" db="EMBL/GenBank/DDBJ databases">
        <authorList>
            <consortium name="DOE Joint Genome Institute"/>
            <person name="Kuo A."/>
            <person name="Gay G."/>
            <person name="Dore J."/>
            <person name="Kohler A."/>
            <person name="Nagy L.G."/>
            <person name="Floudas D."/>
            <person name="Copeland A."/>
            <person name="Barry K.W."/>
            <person name="Cichocki N."/>
            <person name="Veneault-Fourrey C."/>
            <person name="LaButti K."/>
            <person name="Lindquist E.A."/>
            <person name="Lipzen A."/>
            <person name="Lundell T."/>
            <person name="Morin E."/>
            <person name="Murat C."/>
            <person name="Sun H."/>
            <person name="Tunlid A."/>
            <person name="Henrissat B."/>
            <person name="Grigoriev I.V."/>
            <person name="Hibbett D.S."/>
            <person name="Martin F."/>
            <person name="Nordberg H.P."/>
            <person name="Cantor M.N."/>
            <person name="Hua S.X."/>
        </authorList>
    </citation>
    <scope>NUCLEOTIDE SEQUENCE [LARGE SCALE GENOMIC DNA]</scope>
    <source>
        <strain evidence="2">h7</strain>
    </source>
</reference>
<protein>
    <submittedName>
        <fullName evidence="1">Uncharacterized protein</fullName>
    </submittedName>
</protein>
<accession>A0A0C3CC32</accession>
<evidence type="ECO:0000313" key="1">
    <source>
        <dbReference type="EMBL" id="KIM46355.1"/>
    </source>
</evidence>
<dbReference type="AlphaFoldDB" id="A0A0C3CC32"/>
<dbReference type="HOGENOM" id="CLU_133941_0_0_1"/>
<feature type="non-terminal residue" evidence="1">
    <location>
        <position position="170"/>
    </location>
</feature>
<dbReference type="Proteomes" id="UP000053424">
    <property type="component" value="Unassembled WGS sequence"/>
</dbReference>
<dbReference type="EMBL" id="KN831771">
    <property type="protein sequence ID" value="KIM46355.1"/>
    <property type="molecule type" value="Genomic_DNA"/>
</dbReference>
<dbReference type="OrthoDB" id="2985494at2759"/>
<evidence type="ECO:0000313" key="2">
    <source>
        <dbReference type="Proteomes" id="UP000053424"/>
    </source>
</evidence>
<sequence length="170" mass="19435">MNSLHILATSPDTSMGLQIMQIPMGATIACVYDPIFVDTVTKRKSYILDWGRRKTNQNMEKYISGHKGVDTIFHTFTFPVKEKNWFYIGAHRWSVVQLTDFWPLEGNSRTKIIKKLCERTQGEVDETEMANRLDSGELKQFCIELTGIDDSRVSQDFSSTVLESRGSPYA</sequence>
<organism evidence="1 2">
    <name type="scientific">Hebeloma cylindrosporum</name>
    <dbReference type="NCBI Taxonomy" id="76867"/>
    <lineage>
        <taxon>Eukaryota</taxon>
        <taxon>Fungi</taxon>
        <taxon>Dikarya</taxon>
        <taxon>Basidiomycota</taxon>
        <taxon>Agaricomycotina</taxon>
        <taxon>Agaricomycetes</taxon>
        <taxon>Agaricomycetidae</taxon>
        <taxon>Agaricales</taxon>
        <taxon>Agaricineae</taxon>
        <taxon>Hymenogastraceae</taxon>
        <taxon>Hebeloma</taxon>
    </lineage>
</organism>